<dbReference type="Proteomes" id="UP001062846">
    <property type="component" value="Chromosome 13"/>
</dbReference>
<evidence type="ECO:0000313" key="1">
    <source>
        <dbReference type="EMBL" id="KAI8525542.1"/>
    </source>
</evidence>
<reference evidence="1" key="1">
    <citation type="submission" date="2022-02" db="EMBL/GenBank/DDBJ databases">
        <title>Plant Genome Project.</title>
        <authorList>
            <person name="Zhang R.-G."/>
        </authorList>
    </citation>
    <scope>NUCLEOTIDE SEQUENCE</scope>
    <source>
        <strain evidence="1">AT1</strain>
    </source>
</reference>
<gene>
    <name evidence="1" type="ORF">RHMOL_Rhmol13G0238400</name>
</gene>
<proteinExistence type="predicted"/>
<protein>
    <submittedName>
        <fullName evidence="1">Uncharacterized protein</fullName>
    </submittedName>
</protein>
<accession>A0ACC0LB11</accession>
<dbReference type="EMBL" id="CM046400">
    <property type="protein sequence ID" value="KAI8525542.1"/>
    <property type="molecule type" value="Genomic_DNA"/>
</dbReference>
<evidence type="ECO:0000313" key="2">
    <source>
        <dbReference type="Proteomes" id="UP001062846"/>
    </source>
</evidence>
<keyword evidence="2" id="KW-1185">Reference proteome</keyword>
<sequence>MLGNYEKEMLLISSSTSNEWPQNQLTDDQKGMMVSRVMDKAPNQEPNQNQNPQQALKCPRCDSSNTKFCYYNNYSLTQPRHFCKACKRYWTRGGTLRNVPVGGGCRKNKRVLIKRSSSSSSSSIDAHAPTSSSPAPPTSNPNHHHPHQLLQNHINSPLFYGLPTNPADLMTHHHSYPSFSSRASSHGFDLQAQLNGLGLGFDSINKPTQNPLLSSYSLFGSSTYGYPTMASLLASSLQPQKFKEEANGAANFHGVVPYEDDVQAQMTRKDNGEVKVEQGPKKQDWNMMGVSNFQNQIIEQVSSQTDPSSVYWNHATSFGGGANWLDPSLNGPSAHSLI</sequence>
<name>A0ACC0LB11_RHOML</name>
<comment type="caution">
    <text evidence="1">The sequence shown here is derived from an EMBL/GenBank/DDBJ whole genome shotgun (WGS) entry which is preliminary data.</text>
</comment>
<organism evidence="1 2">
    <name type="scientific">Rhododendron molle</name>
    <name type="common">Chinese azalea</name>
    <name type="synonym">Azalea mollis</name>
    <dbReference type="NCBI Taxonomy" id="49168"/>
    <lineage>
        <taxon>Eukaryota</taxon>
        <taxon>Viridiplantae</taxon>
        <taxon>Streptophyta</taxon>
        <taxon>Embryophyta</taxon>
        <taxon>Tracheophyta</taxon>
        <taxon>Spermatophyta</taxon>
        <taxon>Magnoliopsida</taxon>
        <taxon>eudicotyledons</taxon>
        <taxon>Gunneridae</taxon>
        <taxon>Pentapetalae</taxon>
        <taxon>asterids</taxon>
        <taxon>Ericales</taxon>
        <taxon>Ericaceae</taxon>
        <taxon>Ericoideae</taxon>
        <taxon>Rhodoreae</taxon>
        <taxon>Rhododendron</taxon>
    </lineage>
</organism>